<keyword evidence="2" id="KW-0378">Hydrolase</keyword>
<dbReference type="Pfam" id="PF00149">
    <property type="entry name" value="Metallophos"/>
    <property type="match status" value="1"/>
</dbReference>
<dbReference type="Gene3D" id="3.60.21.10">
    <property type="match status" value="1"/>
</dbReference>
<dbReference type="PANTHER" id="PTHR39323:SF1">
    <property type="entry name" value="BLR1149 PROTEIN"/>
    <property type="match status" value="1"/>
</dbReference>
<keyword evidence="3" id="KW-1185">Reference proteome</keyword>
<keyword evidence="2" id="KW-0436">Ligase</keyword>
<gene>
    <name evidence="2" type="primary">pdeM</name>
    <name evidence="2" type="ORF">H9K75_06970</name>
</gene>
<evidence type="ECO:0000313" key="3">
    <source>
        <dbReference type="Proteomes" id="UP000516028"/>
    </source>
</evidence>
<sequence>MNSQSLNIPQGLEVRIAGHEFIALPERALYWPTHRTLMIADLHLGKSDTFRSFGIAVPIDVQMHDLQRLNGLLDALKPESLVILGDFVHGAIVGSQTSHAWRKLREAHHSTRFILTRGNHDRTVLAEQWLIDDLVPSLLLGDDVLLSHEPAHSRTSHKEFSLNIHGHKHPVFRPHHWNRAMPAMVFEGTELALPAFSHFTAGVRVGGREVGFGCFR</sequence>
<dbReference type="PIRSF" id="PIRSF000887">
    <property type="entry name" value="Pesterase_MJ0037"/>
    <property type="match status" value="1"/>
</dbReference>
<proteinExistence type="predicted"/>
<reference evidence="2 3" key="1">
    <citation type="submission" date="2020-08" db="EMBL/GenBank/DDBJ databases">
        <title>Genome sequence of Diaphorobacter aerolatus KACC 16536T.</title>
        <authorList>
            <person name="Hyun D.-W."/>
            <person name="Bae J.-W."/>
        </authorList>
    </citation>
    <scope>NUCLEOTIDE SEQUENCE [LARGE SCALE GENOMIC DNA]</scope>
    <source>
        <strain evidence="2 3">KACC 16536</strain>
    </source>
</reference>
<dbReference type="InterPro" id="IPR029052">
    <property type="entry name" value="Metallo-depent_PP-like"/>
</dbReference>
<keyword evidence="2" id="KW-0540">Nuclease</keyword>
<evidence type="ECO:0000259" key="1">
    <source>
        <dbReference type="Pfam" id="PF00149"/>
    </source>
</evidence>
<dbReference type="AlphaFoldDB" id="A0A7H0GN08"/>
<keyword evidence="2" id="KW-0255">Endonuclease</keyword>
<name>A0A7H0GN08_9BURK</name>
<dbReference type="PANTHER" id="PTHR39323">
    <property type="entry name" value="BLR1149 PROTEIN"/>
    <property type="match status" value="1"/>
</dbReference>
<protein>
    <submittedName>
        <fullName evidence="2">Ligase-associated DNA damage response endonuclease PdeM</fullName>
        <ecNumber evidence="2">3.1.-.-</ecNumber>
    </submittedName>
</protein>
<accession>A0A7H0GN08</accession>
<dbReference type="EC" id="3.1.-.-" evidence="2"/>
<dbReference type="Proteomes" id="UP000516028">
    <property type="component" value="Chromosome"/>
</dbReference>
<dbReference type="GO" id="GO:0016874">
    <property type="term" value="F:ligase activity"/>
    <property type="evidence" value="ECO:0007669"/>
    <property type="project" value="UniProtKB-KW"/>
</dbReference>
<dbReference type="GO" id="GO:0004519">
    <property type="term" value="F:endonuclease activity"/>
    <property type="evidence" value="ECO:0007669"/>
    <property type="project" value="UniProtKB-KW"/>
</dbReference>
<organism evidence="2 3">
    <name type="scientific">Diaphorobacter aerolatus</name>
    <dbReference type="NCBI Taxonomy" id="1288495"/>
    <lineage>
        <taxon>Bacteria</taxon>
        <taxon>Pseudomonadati</taxon>
        <taxon>Pseudomonadota</taxon>
        <taxon>Betaproteobacteria</taxon>
        <taxon>Burkholderiales</taxon>
        <taxon>Comamonadaceae</taxon>
        <taxon>Diaphorobacter</taxon>
    </lineage>
</organism>
<dbReference type="KEGG" id="daer:H9K75_06970"/>
<dbReference type="EMBL" id="CP060783">
    <property type="protein sequence ID" value="QNP49674.1"/>
    <property type="molecule type" value="Genomic_DNA"/>
</dbReference>
<dbReference type="InterPro" id="IPR024173">
    <property type="entry name" value="Pesterase_MJ0037-like"/>
</dbReference>
<dbReference type="InterPro" id="IPR004843">
    <property type="entry name" value="Calcineurin-like_PHP"/>
</dbReference>
<evidence type="ECO:0000313" key="2">
    <source>
        <dbReference type="EMBL" id="QNP49674.1"/>
    </source>
</evidence>
<dbReference type="RefSeq" id="WP_187725218.1">
    <property type="nucleotide sequence ID" value="NZ_CP060783.1"/>
</dbReference>
<dbReference type="SUPFAM" id="SSF56300">
    <property type="entry name" value="Metallo-dependent phosphatases"/>
    <property type="match status" value="1"/>
</dbReference>
<dbReference type="InterPro" id="IPR026336">
    <property type="entry name" value="PdeM-like"/>
</dbReference>
<dbReference type="NCBIfam" id="TIGR04123">
    <property type="entry name" value="P_estr_lig_assc"/>
    <property type="match status" value="1"/>
</dbReference>
<dbReference type="GO" id="GO:0016787">
    <property type="term" value="F:hydrolase activity"/>
    <property type="evidence" value="ECO:0007669"/>
    <property type="project" value="UniProtKB-KW"/>
</dbReference>
<feature type="domain" description="Calcineurin-like phosphoesterase" evidence="1">
    <location>
        <begin position="35"/>
        <end position="132"/>
    </location>
</feature>